<dbReference type="EMBL" id="QJJV01000032">
    <property type="protein sequence ID" value="PXX07025.1"/>
    <property type="molecule type" value="Genomic_DNA"/>
</dbReference>
<evidence type="ECO:0008006" key="4">
    <source>
        <dbReference type="Google" id="ProtNLM"/>
    </source>
</evidence>
<feature type="region of interest" description="Disordered" evidence="1">
    <location>
        <begin position="186"/>
        <end position="234"/>
    </location>
</feature>
<reference evidence="2 3" key="1">
    <citation type="submission" date="2018-05" db="EMBL/GenBank/DDBJ databases">
        <title>Genomic Encyclopedia of Type Strains, Phase IV (KMG-V): Genome sequencing to study the core and pangenomes of soil and plant-associated prokaryotes.</title>
        <authorList>
            <person name="Whitman W."/>
        </authorList>
    </citation>
    <scope>NUCLEOTIDE SEQUENCE [LARGE SCALE GENOMIC DNA]</scope>
    <source>
        <strain evidence="2 3">SIr-6563</strain>
    </source>
</reference>
<dbReference type="Proteomes" id="UP000247515">
    <property type="component" value="Unassembled WGS sequence"/>
</dbReference>
<protein>
    <recommendedName>
        <fullName evidence="4">Response regulatory domain-containing protein</fullName>
    </recommendedName>
</protein>
<name>A0ABX5MGZ6_9BURK</name>
<gene>
    <name evidence="2" type="ORF">C7400_1324</name>
</gene>
<accession>A0ABX5MGZ6</accession>
<organism evidence="2 3">
    <name type="scientific">Paraburkholderia tropica</name>
    <dbReference type="NCBI Taxonomy" id="92647"/>
    <lineage>
        <taxon>Bacteria</taxon>
        <taxon>Pseudomonadati</taxon>
        <taxon>Pseudomonadota</taxon>
        <taxon>Betaproteobacteria</taxon>
        <taxon>Burkholderiales</taxon>
        <taxon>Burkholderiaceae</taxon>
        <taxon>Paraburkholderia</taxon>
    </lineage>
</organism>
<dbReference type="RefSeq" id="WP_110329454.1">
    <property type="nucleotide sequence ID" value="NZ_JBBBEG010000033.1"/>
</dbReference>
<evidence type="ECO:0000313" key="3">
    <source>
        <dbReference type="Proteomes" id="UP000247515"/>
    </source>
</evidence>
<proteinExistence type="predicted"/>
<comment type="caution">
    <text evidence="2">The sequence shown here is derived from an EMBL/GenBank/DDBJ whole genome shotgun (WGS) entry which is preliminary data.</text>
</comment>
<evidence type="ECO:0000313" key="2">
    <source>
        <dbReference type="EMBL" id="PXX07025.1"/>
    </source>
</evidence>
<sequence>MSYTSLAAEFDAALERISETYRAMDAFADDDDSLPARSAREAYSRAKLIYRSVELRLRAAHLRRSSAPNRLLIYASESRLGDSLAALTSAWGFASVLVASLDDARGVGTIDADIAVVAYIEPTRSGEHIWRSLQKSLPGHPIVLVASRLPTVTPRLPADTPFQQAGVKLLSVSSLRAELKFLQSMPRRSPKPEKVGESPACSDSDMEHEACIVQRDSGDAVSDSGTGDSAHASV</sequence>
<keyword evidence="3" id="KW-1185">Reference proteome</keyword>
<evidence type="ECO:0000256" key="1">
    <source>
        <dbReference type="SAM" id="MobiDB-lite"/>
    </source>
</evidence>